<name>A0A2G5F0F3_AQUCA</name>
<evidence type="ECO:0000313" key="1">
    <source>
        <dbReference type="EMBL" id="PIA61478.1"/>
    </source>
</evidence>
<accession>A0A2G5F0F3</accession>
<dbReference type="EMBL" id="KZ305020">
    <property type="protein sequence ID" value="PIA61478.1"/>
    <property type="molecule type" value="Genomic_DNA"/>
</dbReference>
<gene>
    <name evidence="1" type="ORF">AQUCO_00300763v1</name>
</gene>
<reference evidence="1 2" key="1">
    <citation type="submission" date="2017-09" db="EMBL/GenBank/DDBJ databases">
        <title>WGS assembly of Aquilegia coerulea Goldsmith.</title>
        <authorList>
            <person name="Hodges S."/>
            <person name="Kramer E."/>
            <person name="Nordborg M."/>
            <person name="Tomkins J."/>
            <person name="Borevitz J."/>
            <person name="Derieg N."/>
            <person name="Yan J."/>
            <person name="Mihaltcheva S."/>
            <person name="Hayes R.D."/>
            <person name="Rokhsar D."/>
        </authorList>
    </citation>
    <scope>NUCLEOTIDE SEQUENCE [LARGE SCALE GENOMIC DNA]</scope>
    <source>
        <strain evidence="2">cv. Goldsmith</strain>
    </source>
</reference>
<sequence length="81" mass="9300">MCLVPYFRSYKVLPTSGGIEPLPLGMVITTRWFSARNGELISLPPSNNDYDNEFSARQNLFSVPWFCLLVMFCTMEHAHIK</sequence>
<dbReference type="InParanoid" id="A0A2G5F0F3"/>
<organism evidence="1 2">
    <name type="scientific">Aquilegia coerulea</name>
    <name type="common">Rocky mountain columbine</name>
    <dbReference type="NCBI Taxonomy" id="218851"/>
    <lineage>
        <taxon>Eukaryota</taxon>
        <taxon>Viridiplantae</taxon>
        <taxon>Streptophyta</taxon>
        <taxon>Embryophyta</taxon>
        <taxon>Tracheophyta</taxon>
        <taxon>Spermatophyta</taxon>
        <taxon>Magnoliopsida</taxon>
        <taxon>Ranunculales</taxon>
        <taxon>Ranunculaceae</taxon>
        <taxon>Thalictroideae</taxon>
        <taxon>Aquilegia</taxon>
    </lineage>
</organism>
<proteinExistence type="predicted"/>
<protein>
    <submittedName>
        <fullName evidence="1">Uncharacterized protein</fullName>
    </submittedName>
</protein>
<keyword evidence="2" id="KW-1185">Reference proteome</keyword>
<evidence type="ECO:0000313" key="2">
    <source>
        <dbReference type="Proteomes" id="UP000230069"/>
    </source>
</evidence>
<dbReference type="AlphaFoldDB" id="A0A2G5F0F3"/>
<dbReference type="Proteomes" id="UP000230069">
    <property type="component" value="Unassembled WGS sequence"/>
</dbReference>